<comment type="similarity">
    <text evidence="2">Belongs to the glycosyl hydrolase 29 family.</text>
</comment>
<evidence type="ECO:0000256" key="4">
    <source>
        <dbReference type="ARBA" id="ARBA00022729"/>
    </source>
</evidence>
<dbReference type="Gene3D" id="3.20.20.80">
    <property type="entry name" value="Glycosidases"/>
    <property type="match status" value="1"/>
</dbReference>
<evidence type="ECO:0000256" key="7">
    <source>
        <dbReference type="ARBA" id="ARBA00023295"/>
    </source>
</evidence>
<evidence type="ECO:0000256" key="6">
    <source>
        <dbReference type="ARBA" id="ARBA00023180"/>
    </source>
</evidence>
<evidence type="ECO:0000256" key="9">
    <source>
        <dbReference type="ARBA" id="ARBA00081661"/>
    </source>
</evidence>
<dbReference type="SUPFAM" id="SSF51445">
    <property type="entry name" value="(Trans)glycosidases"/>
    <property type="match status" value="1"/>
</dbReference>
<keyword evidence="4 11" id="KW-0732">Signal</keyword>
<dbReference type="GO" id="GO:0005764">
    <property type="term" value="C:lysosome"/>
    <property type="evidence" value="ECO:0007669"/>
    <property type="project" value="TreeGrafter"/>
</dbReference>
<dbReference type="EC" id="3.2.1.51" evidence="3"/>
<keyword evidence="6" id="KW-0325">Glycoprotein</keyword>
<evidence type="ECO:0000256" key="1">
    <source>
        <dbReference type="ARBA" id="ARBA00004071"/>
    </source>
</evidence>
<dbReference type="PROSITE" id="PS00385">
    <property type="entry name" value="ALPHA_L_FUCOSIDASE"/>
    <property type="match status" value="1"/>
</dbReference>
<evidence type="ECO:0000256" key="2">
    <source>
        <dbReference type="ARBA" id="ARBA00007951"/>
    </source>
</evidence>
<evidence type="ECO:0000313" key="14">
    <source>
        <dbReference type="WBParaSite" id="nRc.2.0.1.t03700-RA"/>
    </source>
</evidence>
<feature type="signal peptide" evidence="11">
    <location>
        <begin position="1"/>
        <end position="17"/>
    </location>
</feature>
<dbReference type="InterPro" id="IPR000933">
    <property type="entry name" value="Glyco_hydro_29"/>
</dbReference>
<keyword evidence="7" id="KW-0326">Glycosidase</keyword>
<dbReference type="WBParaSite" id="nRc.2.0.1.t03700-RA">
    <property type="protein sequence ID" value="nRc.2.0.1.t03700-RA"/>
    <property type="gene ID" value="nRc.2.0.1.g03700"/>
</dbReference>
<feature type="chain" id="PRO_5037656238" description="Putative alpha-L-fucosidase" evidence="11">
    <location>
        <begin position="18"/>
        <end position="340"/>
    </location>
</feature>
<dbReference type="PRINTS" id="PR00741">
    <property type="entry name" value="GLHYDRLASE29"/>
</dbReference>
<keyword evidence="5" id="KW-0378">Hydrolase</keyword>
<dbReference type="InterPro" id="IPR018526">
    <property type="entry name" value="Glyco_hydro_29_CS"/>
</dbReference>
<name>A0A915HQG0_ROMCU</name>
<accession>A0A915HQG0</accession>
<sequence>MLVFFIFLSLLLFIARSTFNIFAQSYEPIWESLDRRPLPGWYDRAKFGIFVHWGLYSVPSYKSEWFWWYWKGSEKHADFVNFMNDNYKPNFTYADFAPMFTAEFFDPDQWAGIFERSGAKYVVLTSKHHEGFTLWPSKYSWNWNSVDTGPHRDLVGALAKAVRRKNLTFGLYYSQFEWFHPLWNKDAQNNFTTSFYPHSVSVPQMYELVKAYEPEVVWSDGDNGPDSYWQSKEFLAWLYNHSPVRDTVVVNDRWGFGVACKHGGYFTCDDRYSPDKLQSRKWENCMTVQASSWGFDRTAHLNQYLTERDLLLSLVDTVSVKKEVEMNGKSLLERFLGTIP</sequence>
<reference evidence="14" key="1">
    <citation type="submission" date="2022-11" db="UniProtKB">
        <authorList>
            <consortium name="WormBaseParasite"/>
        </authorList>
    </citation>
    <scope>IDENTIFICATION</scope>
</reference>
<feature type="site" description="May be important for catalysis" evidence="10">
    <location>
        <position position="285"/>
    </location>
</feature>
<dbReference type="PANTHER" id="PTHR10030:SF37">
    <property type="entry name" value="ALPHA-L-FUCOSIDASE-RELATED"/>
    <property type="match status" value="1"/>
</dbReference>
<proteinExistence type="inferred from homology"/>
<keyword evidence="13" id="KW-1185">Reference proteome</keyword>
<dbReference type="InterPro" id="IPR016286">
    <property type="entry name" value="FUC_metazoa-typ"/>
</dbReference>
<evidence type="ECO:0000256" key="11">
    <source>
        <dbReference type="SAM" id="SignalP"/>
    </source>
</evidence>
<evidence type="ECO:0000256" key="3">
    <source>
        <dbReference type="ARBA" id="ARBA00012662"/>
    </source>
</evidence>
<protein>
    <recommendedName>
        <fullName evidence="8">Putative alpha-L-fucosidase</fullName>
        <ecNumber evidence="3">3.2.1.51</ecNumber>
    </recommendedName>
    <alternativeName>
        <fullName evidence="9">Alpha-L-fucoside fucohydrolase</fullName>
    </alternativeName>
</protein>
<evidence type="ECO:0000256" key="10">
    <source>
        <dbReference type="PIRSR" id="PIRSR001092-1"/>
    </source>
</evidence>
<dbReference type="SMART" id="SM00812">
    <property type="entry name" value="Alpha_L_fucos"/>
    <property type="match status" value="1"/>
</dbReference>
<dbReference type="GO" id="GO:0016139">
    <property type="term" value="P:glycoside catabolic process"/>
    <property type="evidence" value="ECO:0007669"/>
    <property type="project" value="TreeGrafter"/>
</dbReference>
<evidence type="ECO:0000256" key="5">
    <source>
        <dbReference type="ARBA" id="ARBA00022801"/>
    </source>
</evidence>
<dbReference type="Pfam" id="PF01120">
    <property type="entry name" value="Alpha_L_fucos"/>
    <property type="match status" value="1"/>
</dbReference>
<dbReference type="InterPro" id="IPR057739">
    <property type="entry name" value="Glyco_hydro_29_N"/>
</dbReference>
<dbReference type="FunFam" id="3.20.20.80:FF:000027">
    <property type="entry name" value="Alpha-L-fucosidase"/>
    <property type="match status" value="1"/>
</dbReference>
<dbReference type="GO" id="GO:0006004">
    <property type="term" value="P:fucose metabolic process"/>
    <property type="evidence" value="ECO:0007669"/>
    <property type="project" value="InterPro"/>
</dbReference>
<dbReference type="GO" id="GO:0004560">
    <property type="term" value="F:alpha-L-fucosidase activity"/>
    <property type="evidence" value="ECO:0007669"/>
    <property type="project" value="UniProtKB-EC"/>
</dbReference>
<organism evidence="13 14">
    <name type="scientific">Romanomermis culicivorax</name>
    <name type="common">Nematode worm</name>
    <dbReference type="NCBI Taxonomy" id="13658"/>
    <lineage>
        <taxon>Eukaryota</taxon>
        <taxon>Metazoa</taxon>
        <taxon>Ecdysozoa</taxon>
        <taxon>Nematoda</taxon>
        <taxon>Enoplea</taxon>
        <taxon>Dorylaimia</taxon>
        <taxon>Mermithida</taxon>
        <taxon>Mermithoidea</taxon>
        <taxon>Mermithidae</taxon>
        <taxon>Romanomermis</taxon>
    </lineage>
</organism>
<comment type="function">
    <text evidence="1">Alpha-L-fucosidase is responsible for hydrolyzing the alpha-1,6-linked fucose joined to the reducing-end N-acetylglucosamine of the carbohydrate moieties of glycoproteins.</text>
</comment>
<dbReference type="OMA" id="FEDSTTM"/>
<dbReference type="PIRSF" id="PIRSF001092">
    <property type="entry name" value="Alpha-L-fucosidase"/>
    <property type="match status" value="1"/>
</dbReference>
<dbReference type="Proteomes" id="UP000887565">
    <property type="component" value="Unplaced"/>
</dbReference>
<dbReference type="InterPro" id="IPR017853">
    <property type="entry name" value="GH"/>
</dbReference>
<feature type="domain" description="Glycoside hydrolase family 29 N-terminal" evidence="12">
    <location>
        <begin position="22"/>
        <end position="320"/>
    </location>
</feature>
<dbReference type="AlphaFoldDB" id="A0A915HQG0"/>
<evidence type="ECO:0000259" key="12">
    <source>
        <dbReference type="Pfam" id="PF01120"/>
    </source>
</evidence>
<evidence type="ECO:0000313" key="13">
    <source>
        <dbReference type="Proteomes" id="UP000887565"/>
    </source>
</evidence>
<evidence type="ECO:0000256" key="8">
    <source>
        <dbReference type="ARBA" id="ARBA00074133"/>
    </source>
</evidence>
<dbReference type="PANTHER" id="PTHR10030">
    <property type="entry name" value="ALPHA-L-FUCOSIDASE"/>
    <property type="match status" value="1"/>
</dbReference>